<dbReference type="GO" id="GO:0043679">
    <property type="term" value="C:axon terminus"/>
    <property type="evidence" value="ECO:0007669"/>
    <property type="project" value="TreeGrafter"/>
</dbReference>
<dbReference type="InterPro" id="IPR001058">
    <property type="entry name" value="Synuclein"/>
</dbReference>
<evidence type="ECO:0000256" key="1">
    <source>
        <dbReference type="ARBA" id="ARBA00009147"/>
    </source>
</evidence>
<dbReference type="PRINTS" id="PR01211">
    <property type="entry name" value="SYNUCLEIN"/>
</dbReference>
<reference evidence="4 5" key="1">
    <citation type="submission" date="2019-08" db="EMBL/GenBank/DDBJ databases">
        <title>A chromosome-level genome assembly, high-density linkage maps, and genome scans reveal the genomic architecture of hybrid incompatibilities underlying speciation via character displacement in darters (Percidae: Etheostominae).</title>
        <authorList>
            <person name="Moran R.L."/>
            <person name="Catchen J.M."/>
            <person name="Fuller R.C."/>
        </authorList>
    </citation>
    <scope>NUCLEOTIDE SEQUENCE [LARGE SCALE GENOMIC DNA]</scope>
    <source>
        <strain evidence="4">EspeVRDwgs_2016</strain>
        <tissue evidence="4">Muscle</tissue>
    </source>
</reference>
<evidence type="ECO:0000256" key="3">
    <source>
        <dbReference type="SAM" id="MobiDB-lite"/>
    </source>
</evidence>
<dbReference type="GO" id="GO:0005737">
    <property type="term" value="C:cytoplasm"/>
    <property type="evidence" value="ECO:0007669"/>
    <property type="project" value="InterPro"/>
</dbReference>
<dbReference type="PANTHER" id="PTHR13820:SF4">
    <property type="entry name" value="BETA-SYNUCLEIN"/>
    <property type="match status" value="1"/>
</dbReference>
<dbReference type="GO" id="GO:0007268">
    <property type="term" value="P:chemical synaptic transmission"/>
    <property type="evidence" value="ECO:0007669"/>
    <property type="project" value="TreeGrafter"/>
</dbReference>
<name>A0A5J5D350_9PERO</name>
<dbReference type="GO" id="GO:0048488">
    <property type="term" value="P:synaptic vesicle endocytosis"/>
    <property type="evidence" value="ECO:0007669"/>
    <property type="project" value="TreeGrafter"/>
</dbReference>
<dbReference type="GO" id="GO:0043025">
    <property type="term" value="C:neuronal cell body"/>
    <property type="evidence" value="ECO:0007669"/>
    <property type="project" value="TreeGrafter"/>
</dbReference>
<dbReference type="PANTHER" id="PTHR13820">
    <property type="entry name" value="SYNUCLEIN"/>
    <property type="match status" value="1"/>
</dbReference>
<feature type="region of interest" description="Disordered" evidence="3">
    <location>
        <begin position="71"/>
        <end position="124"/>
    </location>
</feature>
<evidence type="ECO:0000256" key="2">
    <source>
        <dbReference type="RuleBase" id="RU361225"/>
    </source>
</evidence>
<gene>
    <name evidence="4" type="ORF">FQN60_010463</name>
</gene>
<sequence>MDVFMKGLSKAKEGMAVAAEKTKEGVAVAAEKTREGVMFVGNKAKDSVGTVAEKTTGAYGNIVAATGLGKKDEFPADMNPEEYGQEAMEGHGDAMLQPEGETYDESQQESQDYEPEASDGCVDAVGTKTGAMASFKKSFESLKGTSHSAAKGVTDTAVQAAQEAVQQVADSSKETANTAALEAGRQTQAAIGKAADKATDTIKEFGQKLETK</sequence>
<dbReference type="Pfam" id="PF01387">
    <property type="entry name" value="Synuclein"/>
    <property type="match status" value="1"/>
</dbReference>
<evidence type="ECO:0000313" key="4">
    <source>
        <dbReference type="EMBL" id="KAA8589118.1"/>
    </source>
</evidence>
<feature type="compositionally biased region" description="Acidic residues" evidence="3">
    <location>
        <begin position="101"/>
        <end position="117"/>
    </location>
</feature>
<keyword evidence="5" id="KW-1185">Reference proteome</keyword>
<dbReference type="Gene3D" id="1.10.287.700">
    <property type="entry name" value="Helix hairpin bin"/>
    <property type="match status" value="2"/>
</dbReference>
<comment type="caution">
    <text evidence="4">The sequence shown here is derived from an EMBL/GenBank/DDBJ whole genome shotgun (WGS) entry which is preliminary data.</text>
</comment>
<dbReference type="SUPFAM" id="SSF118375">
    <property type="entry name" value="Synuclein"/>
    <property type="match status" value="1"/>
</dbReference>
<comment type="similarity">
    <text evidence="1 2">Belongs to the synuclein family.</text>
</comment>
<dbReference type="EMBL" id="VOFY01000010">
    <property type="protein sequence ID" value="KAA8589118.1"/>
    <property type="molecule type" value="Genomic_DNA"/>
</dbReference>
<dbReference type="GO" id="GO:0050808">
    <property type="term" value="P:synapse organization"/>
    <property type="evidence" value="ECO:0007669"/>
    <property type="project" value="TreeGrafter"/>
</dbReference>
<protein>
    <recommendedName>
        <fullName evidence="2">Beta-synuclein</fullName>
    </recommendedName>
</protein>
<dbReference type="AlphaFoldDB" id="A0A5J5D350"/>
<organism evidence="4 5">
    <name type="scientific">Etheostoma spectabile</name>
    <name type="common">orangethroat darter</name>
    <dbReference type="NCBI Taxonomy" id="54343"/>
    <lineage>
        <taxon>Eukaryota</taxon>
        <taxon>Metazoa</taxon>
        <taxon>Chordata</taxon>
        <taxon>Craniata</taxon>
        <taxon>Vertebrata</taxon>
        <taxon>Euteleostomi</taxon>
        <taxon>Actinopterygii</taxon>
        <taxon>Neopterygii</taxon>
        <taxon>Teleostei</taxon>
        <taxon>Neoteleostei</taxon>
        <taxon>Acanthomorphata</taxon>
        <taxon>Eupercaria</taxon>
        <taxon>Perciformes</taxon>
        <taxon>Percoidei</taxon>
        <taxon>Percidae</taxon>
        <taxon>Etheostomatinae</taxon>
        <taxon>Etheostoma</taxon>
    </lineage>
</organism>
<accession>A0A5J5D350</accession>
<dbReference type="InterPro" id="IPR002461">
    <property type="entry name" value="Synuclein_beta"/>
</dbReference>
<dbReference type="GO" id="GO:1903136">
    <property type="term" value="F:cuprous ion binding"/>
    <property type="evidence" value="ECO:0007669"/>
    <property type="project" value="TreeGrafter"/>
</dbReference>
<evidence type="ECO:0000313" key="5">
    <source>
        <dbReference type="Proteomes" id="UP000327493"/>
    </source>
</evidence>
<proteinExistence type="inferred from homology"/>
<dbReference type="Proteomes" id="UP000327493">
    <property type="component" value="Chromosome 10"/>
</dbReference>
<dbReference type="PRINTS" id="PR01213">
    <property type="entry name" value="BSYNUCLEIN"/>
</dbReference>